<keyword evidence="13" id="KW-0472">Membrane</keyword>
<reference evidence="21" key="2">
    <citation type="submission" date="2025-08" db="UniProtKB">
        <authorList>
            <consortium name="Ensembl"/>
        </authorList>
    </citation>
    <scope>IDENTIFICATION</scope>
</reference>
<feature type="region of interest" description="G3" evidence="17">
    <location>
        <begin position="158"/>
        <end position="161"/>
    </location>
</feature>
<dbReference type="InterPro" id="IPR027417">
    <property type="entry name" value="P-loop_NTPase"/>
</dbReference>
<dbReference type="InterPro" id="IPR005662">
    <property type="entry name" value="GTPase_Era-like"/>
</dbReference>
<dbReference type="Gene3D" id="3.40.50.300">
    <property type="entry name" value="P-loop containing nucleotide triphosphate hydrolases"/>
    <property type="match status" value="1"/>
</dbReference>
<dbReference type="Bgee" id="ENSLOCG00000003302">
    <property type="expression patterns" value="Expressed in ovary and 13 other cell types or tissues"/>
</dbReference>
<dbReference type="InterPro" id="IPR005225">
    <property type="entry name" value="Small_GTP-bd"/>
</dbReference>
<evidence type="ECO:0000256" key="3">
    <source>
        <dbReference type="ARBA" id="ARBA00007921"/>
    </source>
</evidence>
<evidence type="ECO:0000313" key="22">
    <source>
        <dbReference type="Proteomes" id="UP000018468"/>
    </source>
</evidence>
<keyword evidence="11" id="KW-0496">Mitochondrion</keyword>
<evidence type="ECO:0000256" key="7">
    <source>
        <dbReference type="ARBA" id="ARBA00022741"/>
    </source>
</evidence>
<dbReference type="InterPro" id="IPR006073">
    <property type="entry name" value="GTP-bd"/>
</dbReference>
<evidence type="ECO:0000256" key="14">
    <source>
        <dbReference type="ARBA" id="ARBA00025227"/>
    </source>
</evidence>
<proteinExistence type="inferred from homology"/>
<dbReference type="PROSITE" id="PS51713">
    <property type="entry name" value="G_ERA"/>
    <property type="match status" value="1"/>
</dbReference>
<dbReference type="HOGENOM" id="CLU_038009_2_1_1"/>
<evidence type="ECO:0000256" key="5">
    <source>
        <dbReference type="ARBA" id="ARBA00022517"/>
    </source>
</evidence>
<dbReference type="SUPFAM" id="SSF52540">
    <property type="entry name" value="P-loop containing nucleoside triphosphate hydrolases"/>
    <property type="match status" value="1"/>
</dbReference>
<dbReference type="GO" id="GO:0005759">
    <property type="term" value="C:mitochondrial matrix"/>
    <property type="evidence" value="ECO:0007669"/>
    <property type="project" value="UniProtKB-SubCell"/>
</dbReference>
<keyword evidence="9 16" id="KW-0694">RNA-binding</keyword>
<feature type="region of interest" description="G4" evidence="17">
    <location>
        <begin position="227"/>
        <end position="230"/>
    </location>
</feature>
<reference evidence="21" key="3">
    <citation type="submission" date="2025-09" db="UniProtKB">
        <authorList>
            <consortium name="Ensembl"/>
        </authorList>
    </citation>
    <scope>IDENTIFICATION</scope>
</reference>
<evidence type="ECO:0000313" key="21">
    <source>
        <dbReference type="Ensembl" id="ENSLOCP00000003921.1"/>
    </source>
</evidence>
<comment type="similarity">
    <text evidence="3 17">Belongs to the TRAFAC class TrmE-Era-EngA-EngB-Septin-like GTPase superfamily. Era GTPase family.</text>
</comment>
<evidence type="ECO:0000256" key="16">
    <source>
        <dbReference type="PROSITE-ProRule" id="PRU00118"/>
    </source>
</evidence>
<dbReference type="InterPro" id="IPR009019">
    <property type="entry name" value="KH_sf_prok-type"/>
</dbReference>
<evidence type="ECO:0000256" key="6">
    <source>
        <dbReference type="ARBA" id="ARBA00022730"/>
    </source>
</evidence>
<dbReference type="InterPro" id="IPR004044">
    <property type="entry name" value="KH_dom_type_2"/>
</dbReference>
<evidence type="ECO:0000256" key="11">
    <source>
        <dbReference type="ARBA" id="ARBA00023128"/>
    </source>
</evidence>
<keyword evidence="5" id="KW-0690">Ribosome biogenesis</keyword>
<dbReference type="Ensembl" id="ENSLOCT00000003929.1">
    <property type="protein sequence ID" value="ENSLOCP00000003921.1"/>
    <property type="gene ID" value="ENSLOCG00000003302.1"/>
</dbReference>
<dbReference type="Pfam" id="PF01926">
    <property type="entry name" value="MMR_HSR1"/>
    <property type="match status" value="1"/>
</dbReference>
<evidence type="ECO:0000256" key="12">
    <source>
        <dbReference type="ARBA" id="ARBA00023134"/>
    </source>
</evidence>
<dbReference type="SUPFAM" id="SSF54814">
    <property type="entry name" value="Prokaryotic type KH domain (KH-domain type II)"/>
    <property type="match status" value="1"/>
</dbReference>
<evidence type="ECO:0000256" key="17">
    <source>
        <dbReference type="PROSITE-ProRule" id="PRU01050"/>
    </source>
</evidence>
<feature type="domain" description="KH type-2" evidence="19">
    <location>
        <begin position="381"/>
        <end position="458"/>
    </location>
</feature>
<evidence type="ECO:0000256" key="13">
    <source>
        <dbReference type="ARBA" id="ARBA00023136"/>
    </source>
</evidence>
<feature type="region of interest" description="G5" evidence="17">
    <location>
        <begin position="329"/>
        <end position="331"/>
    </location>
</feature>
<name>W5M6B3_LEPOC</name>
<evidence type="ECO:0000256" key="10">
    <source>
        <dbReference type="ARBA" id="ARBA00022946"/>
    </source>
</evidence>
<dbReference type="HAMAP" id="MF_00367">
    <property type="entry name" value="GTPase_Era"/>
    <property type="match status" value="1"/>
</dbReference>
<dbReference type="CDD" id="cd22534">
    <property type="entry name" value="KH-II_Era"/>
    <property type="match status" value="1"/>
</dbReference>
<evidence type="ECO:0000259" key="19">
    <source>
        <dbReference type="PROSITE" id="PS50823"/>
    </source>
</evidence>
<dbReference type="GeneTree" id="ENSGT00390000013800"/>
<evidence type="ECO:0000256" key="2">
    <source>
        <dbReference type="ARBA" id="ARBA00004637"/>
    </source>
</evidence>
<dbReference type="Proteomes" id="UP000018468">
    <property type="component" value="Linkage group LG22"/>
</dbReference>
<protein>
    <recommendedName>
        <fullName evidence="4">GTPase Era, mitochondrial</fullName>
    </recommendedName>
    <alternativeName>
        <fullName evidence="15">ERA-like protein 1</fullName>
    </alternativeName>
</protein>
<dbReference type="CDD" id="cd04163">
    <property type="entry name" value="Era"/>
    <property type="match status" value="1"/>
</dbReference>
<keyword evidence="22" id="KW-1185">Reference proteome</keyword>
<dbReference type="GO" id="GO:0019843">
    <property type="term" value="F:rRNA binding"/>
    <property type="evidence" value="ECO:0007669"/>
    <property type="project" value="UniProtKB-KW"/>
</dbReference>
<evidence type="ECO:0000256" key="8">
    <source>
        <dbReference type="ARBA" id="ARBA00022792"/>
    </source>
</evidence>
<keyword evidence="10" id="KW-0809">Transit peptide</keyword>
<feature type="region of interest" description="G1" evidence="17">
    <location>
        <begin position="111"/>
        <end position="118"/>
    </location>
</feature>
<keyword evidence="7 17" id="KW-0547">Nucleotide-binding</keyword>
<evidence type="ECO:0000259" key="20">
    <source>
        <dbReference type="PROSITE" id="PS51713"/>
    </source>
</evidence>
<evidence type="ECO:0000256" key="9">
    <source>
        <dbReference type="ARBA" id="ARBA00022884"/>
    </source>
</evidence>
<evidence type="ECO:0000256" key="4">
    <source>
        <dbReference type="ARBA" id="ARBA00019149"/>
    </source>
</evidence>
<organism evidence="21 22">
    <name type="scientific">Lepisosteus oculatus</name>
    <name type="common">Spotted gar</name>
    <dbReference type="NCBI Taxonomy" id="7918"/>
    <lineage>
        <taxon>Eukaryota</taxon>
        <taxon>Metazoa</taxon>
        <taxon>Chordata</taxon>
        <taxon>Craniata</taxon>
        <taxon>Vertebrata</taxon>
        <taxon>Euteleostomi</taxon>
        <taxon>Actinopterygii</taxon>
        <taxon>Neopterygii</taxon>
        <taxon>Holostei</taxon>
        <taxon>Semionotiformes</taxon>
        <taxon>Lepisosteidae</taxon>
        <taxon>Lepisosteus</taxon>
    </lineage>
</organism>
<dbReference type="GO" id="GO:0005743">
    <property type="term" value="C:mitochondrial inner membrane"/>
    <property type="evidence" value="ECO:0007669"/>
    <property type="project" value="UniProtKB-SubCell"/>
</dbReference>
<dbReference type="PANTHER" id="PTHR42698:SF1">
    <property type="entry name" value="GTPASE ERA, MITOCHONDRIAL"/>
    <property type="match status" value="1"/>
</dbReference>
<keyword evidence="8" id="KW-0999">Mitochondrion inner membrane</keyword>
<keyword evidence="6" id="KW-0699">rRNA-binding</keyword>
<accession>W5M6B3</accession>
<dbReference type="Gene3D" id="3.30.300.20">
    <property type="match status" value="1"/>
</dbReference>
<dbReference type="PANTHER" id="PTHR42698">
    <property type="entry name" value="GTPASE ERA"/>
    <property type="match status" value="1"/>
</dbReference>
<comment type="subcellular location">
    <subcellularLocation>
        <location evidence="2">Mitochondrion inner membrane</location>
        <topology evidence="2">Peripheral membrane protein</topology>
    </subcellularLocation>
    <subcellularLocation>
        <location evidence="1">Mitochondrion matrix</location>
    </subcellularLocation>
</comment>
<comment type="function">
    <text evidence="14">Probable GTPase that plays a role in the mitochondrial ribosomal small subunit assembly. Specifically binds the 12S mitochondrial rRNA (12S mt-rRNA) to a 33 nucleotide section delineating the 3' terminal stem-loop region. May act as a chaperone that protects the 12S mt-rRNA on the 28S mitoribosomal subunit during ribosomal small subunit assembly.</text>
</comment>
<dbReference type="InterPro" id="IPR015946">
    <property type="entry name" value="KH_dom-like_a/b"/>
</dbReference>
<dbReference type="FunFam" id="3.40.50.300:FF:002220">
    <property type="entry name" value="GTPase Era, mitochondrial"/>
    <property type="match status" value="1"/>
</dbReference>
<dbReference type="InterPro" id="IPR030388">
    <property type="entry name" value="G_ERA_dom"/>
</dbReference>
<evidence type="ECO:0000256" key="1">
    <source>
        <dbReference type="ARBA" id="ARBA00004305"/>
    </source>
</evidence>
<feature type="region of interest" description="G2" evidence="17">
    <location>
        <begin position="137"/>
        <end position="141"/>
    </location>
</feature>
<keyword evidence="12 17" id="KW-0342">GTP-binding</keyword>
<dbReference type="PROSITE" id="PS50823">
    <property type="entry name" value="KH_TYPE_2"/>
    <property type="match status" value="1"/>
</dbReference>
<feature type="region of interest" description="Disordered" evidence="18">
    <location>
        <begin position="263"/>
        <end position="292"/>
    </location>
</feature>
<dbReference type="GO" id="GO:0005525">
    <property type="term" value="F:GTP binding"/>
    <property type="evidence" value="ECO:0007669"/>
    <property type="project" value="UniProtKB-UniRule"/>
</dbReference>
<dbReference type="EMBL" id="AHAT01005675">
    <property type="status" value="NOT_ANNOTATED_CDS"/>
    <property type="molecule type" value="Genomic_DNA"/>
</dbReference>
<dbReference type="Pfam" id="PF07650">
    <property type="entry name" value="KH_2"/>
    <property type="match status" value="1"/>
</dbReference>
<dbReference type="AlphaFoldDB" id="W5M6B3"/>
<evidence type="ECO:0000256" key="18">
    <source>
        <dbReference type="SAM" id="MobiDB-lite"/>
    </source>
</evidence>
<dbReference type="GO" id="GO:0042254">
    <property type="term" value="P:ribosome biogenesis"/>
    <property type="evidence" value="ECO:0007669"/>
    <property type="project" value="UniProtKB-KW"/>
</dbReference>
<reference evidence="22" key="1">
    <citation type="submission" date="2011-12" db="EMBL/GenBank/DDBJ databases">
        <title>The Draft Genome of Lepisosteus oculatus.</title>
        <authorList>
            <consortium name="The Broad Institute Genome Assembly &amp; Analysis Group"/>
            <consortium name="Computational R&amp;D Group"/>
            <consortium name="and Sequencing Platform"/>
            <person name="Di Palma F."/>
            <person name="Alfoldi J."/>
            <person name="Johnson J."/>
            <person name="Berlin A."/>
            <person name="Gnerre S."/>
            <person name="Jaffe D."/>
            <person name="MacCallum I."/>
            <person name="Young S."/>
            <person name="Walker B.J."/>
            <person name="Lander E.S."/>
            <person name="Lindblad-Toh K."/>
        </authorList>
    </citation>
    <scope>NUCLEOTIDE SEQUENCE [LARGE SCALE GENOMIC DNA]</scope>
</reference>
<feature type="compositionally biased region" description="Low complexity" evidence="18">
    <location>
        <begin position="280"/>
        <end position="292"/>
    </location>
</feature>
<dbReference type="FunFam" id="3.30.300.20:FF:000016">
    <property type="entry name" value="GTPase Era, mitochondrial isoform 1"/>
    <property type="match status" value="1"/>
</dbReference>
<dbReference type="NCBIfam" id="TIGR00231">
    <property type="entry name" value="small_GTP"/>
    <property type="match status" value="1"/>
</dbReference>
<sequence>MSSTFCISLFRKTLRFASSSVINAPLFLKSGGSFRCLPESARQTVVRLPVCCFGTETALDSLVGVKAGESDDGLCHRVPSVSPSNAEHRSLLINRPNQPVNPKVLRVAVIGAPNAGKSTLSNQLLGRKVFPVSQKVHTTRSSAQGIITDNDTQLILLDTPGLTTPSKVKKHQLEQSLLVDPWDSVQEANLVLVLVDVSDHWTRSKLSFEVLKCLASNPHIPSVLVLNKVDLLKNKSMLLDIATELTGGTVNGRKLRIRSVLKPETEIGAPEPEDREVETSASEGPAGPGQAAAENVRLGDAPKGELSNDDLSSLRSRHGWPHFRDVFMLSAIEQGEVETLKRYLVLGAKPGPWQYHSDVLTDQSPEEICGNAVREKLLEYLPQEVPYNISQTIEMWEEGESGELKIYLKMYVKKESHMKMVIGHRGQVINRIAREAAEDLKHIFLCEVKMRISIKVKK</sequence>
<feature type="domain" description="Era-type G" evidence="20">
    <location>
        <begin position="103"/>
        <end position="351"/>
    </location>
</feature>
<evidence type="ECO:0000256" key="15">
    <source>
        <dbReference type="ARBA" id="ARBA00030975"/>
    </source>
</evidence>